<feature type="signal peptide" evidence="1">
    <location>
        <begin position="1"/>
        <end position="26"/>
    </location>
</feature>
<evidence type="ECO:0000259" key="2">
    <source>
        <dbReference type="PROSITE" id="PS51465"/>
    </source>
</evidence>
<dbReference type="AlphaFoldDB" id="A0A7R9PKG7"/>
<name>A0A7R9PKG7_TIMGE</name>
<dbReference type="InterPro" id="IPR036058">
    <property type="entry name" value="Kazal_dom_sf"/>
</dbReference>
<gene>
    <name evidence="3" type="ORF">TGEB3V08_LOCUS4438</name>
</gene>
<dbReference type="Gene3D" id="3.30.60.30">
    <property type="match status" value="2"/>
</dbReference>
<keyword evidence="1" id="KW-0732">Signal</keyword>
<evidence type="ECO:0000256" key="1">
    <source>
        <dbReference type="SAM" id="SignalP"/>
    </source>
</evidence>
<sequence>MGHMNIYTMSMLAVTLVLCQLTMMRGQDVVCAGCLDVWEPVCAEVDQNISTARTFSSKCHLQSYNCNNDATGLAAMLVICQLTMVRGGQDSDCGFVCLDVYKPICAHLDKEVASAKIFSNECFLRLYNCQNKSNYVEVYSGEC</sequence>
<dbReference type="InterPro" id="IPR002350">
    <property type="entry name" value="Kazal_dom"/>
</dbReference>
<dbReference type="SUPFAM" id="SSF100895">
    <property type="entry name" value="Kazal-type serine protease inhibitors"/>
    <property type="match status" value="2"/>
</dbReference>
<dbReference type="EMBL" id="OE840537">
    <property type="protein sequence ID" value="CAD7591057.1"/>
    <property type="molecule type" value="Genomic_DNA"/>
</dbReference>
<reference evidence="3" key="1">
    <citation type="submission" date="2020-11" db="EMBL/GenBank/DDBJ databases">
        <authorList>
            <person name="Tran Van P."/>
        </authorList>
    </citation>
    <scope>NUCLEOTIDE SEQUENCE</scope>
</reference>
<dbReference type="PROSITE" id="PS51465">
    <property type="entry name" value="KAZAL_2"/>
    <property type="match status" value="1"/>
</dbReference>
<accession>A0A7R9PKG7</accession>
<evidence type="ECO:0000313" key="3">
    <source>
        <dbReference type="EMBL" id="CAD7591057.1"/>
    </source>
</evidence>
<feature type="chain" id="PRO_5031086533" description="Kazal-like domain-containing protein" evidence="1">
    <location>
        <begin position="27"/>
        <end position="143"/>
    </location>
</feature>
<feature type="domain" description="Kazal-like" evidence="2">
    <location>
        <begin position="87"/>
        <end position="143"/>
    </location>
</feature>
<protein>
    <recommendedName>
        <fullName evidence="2">Kazal-like domain-containing protein</fullName>
    </recommendedName>
</protein>
<dbReference type="Pfam" id="PF07648">
    <property type="entry name" value="Kazal_2"/>
    <property type="match status" value="2"/>
</dbReference>
<proteinExistence type="predicted"/>
<organism evidence="3">
    <name type="scientific">Timema genevievae</name>
    <name type="common">Walking stick</name>
    <dbReference type="NCBI Taxonomy" id="629358"/>
    <lineage>
        <taxon>Eukaryota</taxon>
        <taxon>Metazoa</taxon>
        <taxon>Ecdysozoa</taxon>
        <taxon>Arthropoda</taxon>
        <taxon>Hexapoda</taxon>
        <taxon>Insecta</taxon>
        <taxon>Pterygota</taxon>
        <taxon>Neoptera</taxon>
        <taxon>Polyneoptera</taxon>
        <taxon>Phasmatodea</taxon>
        <taxon>Timematodea</taxon>
        <taxon>Timematoidea</taxon>
        <taxon>Timematidae</taxon>
        <taxon>Timema</taxon>
    </lineage>
</organism>